<proteinExistence type="predicted"/>
<name>A0A9P1E2E1_CUSEU</name>
<feature type="chain" id="PRO_5040134833" description="Secreted protein" evidence="2">
    <location>
        <begin position="27"/>
        <end position="129"/>
    </location>
</feature>
<dbReference type="Proteomes" id="UP001152484">
    <property type="component" value="Unassembled WGS sequence"/>
</dbReference>
<keyword evidence="4" id="KW-1185">Reference proteome</keyword>
<keyword evidence="2" id="KW-0732">Signal</keyword>
<gene>
    <name evidence="3" type="ORF">CEURO_LOCUS4952</name>
</gene>
<sequence>MRIMSTQNDALLVLVVMTMFLKPHEACTLLVPRGDYQSSGQRKPLTTPPPPVPDAAAKSPGHHGGVSFGATMANNKRRLLLSPNLWKKNAAVNPTTSNSAPVEYDYLLRPSLQWKMPTPPGRDKEGNGH</sequence>
<dbReference type="OrthoDB" id="1317893at2759"/>
<organism evidence="3 4">
    <name type="scientific">Cuscuta europaea</name>
    <name type="common">European dodder</name>
    <dbReference type="NCBI Taxonomy" id="41803"/>
    <lineage>
        <taxon>Eukaryota</taxon>
        <taxon>Viridiplantae</taxon>
        <taxon>Streptophyta</taxon>
        <taxon>Embryophyta</taxon>
        <taxon>Tracheophyta</taxon>
        <taxon>Spermatophyta</taxon>
        <taxon>Magnoliopsida</taxon>
        <taxon>eudicotyledons</taxon>
        <taxon>Gunneridae</taxon>
        <taxon>Pentapetalae</taxon>
        <taxon>asterids</taxon>
        <taxon>lamiids</taxon>
        <taxon>Solanales</taxon>
        <taxon>Convolvulaceae</taxon>
        <taxon>Cuscuteae</taxon>
        <taxon>Cuscuta</taxon>
        <taxon>Cuscuta subgen. Cuscuta</taxon>
    </lineage>
</organism>
<evidence type="ECO:0000256" key="2">
    <source>
        <dbReference type="SAM" id="SignalP"/>
    </source>
</evidence>
<dbReference type="AlphaFoldDB" id="A0A9P1E2E1"/>
<accession>A0A9P1E2E1</accession>
<feature type="region of interest" description="Disordered" evidence="1">
    <location>
        <begin position="33"/>
        <end position="71"/>
    </location>
</feature>
<dbReference type="EMBL" id="CAMAPE010000008">
    <property type="protein sequence ID" value="CAH9073818.1"/>
    <property type="molecule type" value="Genomic_DNA"/>
</dbReference>
<evidence type="ECO:0000313" key="4">
    <source>
        <dbReference type="Proteomes" id="UP001152484"/>
    </source>
</evidence>
<protein>
    <recommendedName>
        <fullName evidence="5">Secreted protein</fullName>
    </recommendedName>
</protein>
<feature type="signal peptide" evidence="2">
    <location>
        <begin position="1"/>
        <end position="26"/>
    </location>
</feature>
<comment type="caution">
    <text evidence="3">The sequence shown here is derived from an EMBL/GenBank/DDBJ whole genome shotgun (WGS) entry which is preliminary data.</text>
</comment>
<evidence type="ECO:0008006" key="5">
    <source>
        <dbReference type="Google" id="ProtNLM"/>
    </source>
</evidence>
<reference evidence="3" key="1">
    <citation type="submission" date="2022-07" db="EMBL/GenBank/DDBJ databases">
        <authorList>
            <person name="Macas J."/>
            <person name="Novak P."/>
            <person name="Neumann P."/>
        </authorList>
    </citation>
    <scope>NUCLEOTIDE SEQUENCE</scope>
</reference>
<evidence type="ECO:0000256" key="1">
    <source>
        <dbReference type="SAM" id="MobiDB-lite"/>
    </source>
</evidence>
<evidence type="ECO:0000313" key="3">
    <source>
        <dbReference type="EMBL" id="CAH9073818.1"/>
    </source>
</evidence>